<proteinExistence type="predicted"/>
<protein>
    <submittedName>
        <fullName evidence="2">Uncharacterized protein</fullName>
    </submittedName>
</protein>
<keyword evidence="1" id="KW-0812">Transmembrane</keyword>
<feature type="transmembrane region" description="Helical" evidence="1">
    <location>
        <begin position="15"/>
        <end position="35"/>
    </location>
</feature>
<sequence>MDYFEREVFGAQASFPLSFVSTLIVFHVCIGAALIRVFELVMSMRTAFLMGGLSVSGGLIAAGSATQGD</sequence>
<dbReference type="AlphaFoldDB" id="A0A077W5V0"/>
<evidence type="ECO:0000256" key="1">
    <source>
        <dbReference type="SAM" id="Phobius"/>
    </source>
</evidence>
<gene>
    <name evidence="2" type="ORF">LRAMOSA00181</name>
</gene>
<name>A0A077W5V0_9FUNG</name>
<organism evidence="2">
    <name type="scientific">Lichtheimia ramosa</name>
    <dbReference type="NCBI Taxonomy" id="688394"/>
    <lineage>
        <taxon>Eukaryota</taxon>
        <taxon>Fungi</taxon>
        <taxon>Fungi incertae sedis</taxon>
        <taxon>Mucoromycota</taxon>
        <taxon>Mucoromycotina</taxon>
        <taxon>Mucoromycetes</taxon>
        <taxon>Mucorales</taxon>
        <taxon>Lichtheimiaceae</taxon>
        <taxon>Lichtheimia</taxon>
    </lineage>
</organism>
<keyword evidence="1" id="KW-0472">Membrane</keyword>
<dbReference type="EMBL" id="LK023313">
    <property type="protein sequence ID" value="CDS02777.1"/>
    <property type="molecule type" value="Genomic_DNA"/>
</dbReference>
<keyword evidence="1" id="KW-1133">Transmembrane helix</keyword>
<accession>A0A077W5V0</accession>
<evidence type="ECO:0000313" key="2">
    <source>
        <dbReference type="EMBL" id="CDS02777.1"/>
    </source>
</evidence>
<dbReference type="OrthoDB" id="6499973at2759"/>
<reference evidence="2" key="1">
    <citation type="journal article" date="2014" name="Genome Announc.">
        <title>De novo whole-genome sequence and genome annotation of Lichtheimia ramosa.</title>
        <authorList>
            <person name="Linde J."/>
            <person name="Schwartze V."/>
            <person name="Binder U."/>
            <person name="Lass-Florl C."/>
            <person name="Voigt K."/>
            <person name="Horn F."/>
        </authorList>
    </citation>
    <scope>NUCLEOTIDE SEQUENCE</scope>
    <source>
        <strain evidence="2">JMRC FSU:6197</strain>
    </source>
</reference>
<feature type="transmembrane region" description="Helical" evidence="1">
    <location>
        <begin position="47"/>
        <end position="66"/>
    </location>
</feature>